<dbReference type="InterPro" id="IPR000994">
    <property type="entry name" value="Pept_M24"/>
</dbReference>
<dbReference type="SUPFAM" id="SSF53092">
    <property type="entry name" value="Creatinase/prolidase N-terminal domain"/>
    <property type="match status" value="1"/>
</dbReference>
<comment type="cofactor">
    <cofactor evidence="1">
        <name>Mn(2+)</name>
        <dbReference type="ChEBI" id="CHEBI:29035"/>
    </cofactor>
</comment>
<dbReference type="InterPro" id="IPR000587">
    <property type="entry name" value="Creatinase_N"/>
</dbReference>
<dbReference type="InterPro" id="IPR050659">
    <property type="entry name" value="Peptidase_M24B"/>
</dbReference>
<proteinExistence type="inferred from homology"/>
<evidence type="ECO:0000313" key="6">
    <source>
        <dbReference type="EMBL" id="SOC38720.1"/>
    </source>
</evidence>
<keyword evidence="6" id="KW-0031">Aminopeptidase</keyword>
<dbReference type="GO" id="GO:0004177">
    <property type="term" value="F:aminopeptidase activity"/>
    <property type="evidence" value="ECO:0007669"/>
    <property type="project" value="UniProtKB-KW"/>
</dbReference>
<dbReference type="CDD" id="cd01092">
    <property type="entry name" value="APP-like"/>
    <property type="match status" value="1"/>
</dbReference>
<evidence type="ECO:0000256" key="2">
    <source>
        <dbReference type="ARBA" id="ARBA00008766"/>
    </source>
</evidence>
<sequence>MIKIDKVRELIDSEGIDALLVMSDYNRRYLSGFTGSSGAVVITKDDKYLISDFRYDAQAREQAQDFEFVLQKKGLLDFLIQFLEEKNLKVVGFEGAHVNYNTYSRLQENFELTPLTDEVEKIRMYKTSDELQLIKKACEIADESYEFILKYVQSGMTELQVKNALESHMTKLGASGASFDTIVASGYRGALPHGVASDKIIETGDMVTLDFGAYYKGYASDITRSFAVGGVSDEMERIYNIVLEAQLKALDHVKTGMTGSEADKVARDVITEHGYGENFGHSLGHGFGLEVHERPALAKSSDTVLEENMCVTIEPGIYVEDLGGVRIEDDCLVTGDGLKKLTHSSKELFIL</sequence>
<dbReference type="SUPFAM" id="SSF55920">
    <property type="entry name" value="Creatinase/aminopeptidase"/>
    <property type="match status" value="1"/>
</dbReference>
<dbReference type="OrthoDB" id="9806388at2"/>
<dbReference type="Gene3D" id="3.40.350.10">
    <property type="entry name" value="Creatinase/prolidase N-terminal domain"/>
    <property type="match status" value="1"/>
</dbReference>
<dbReference type="InterPro" id="IPR029149">
    <property type="entry name" value="Creatin/AminoP/Spt16_N"/>
</dbReference>
<dbReference type="PANTHER" id="PTHR46112:SF3">
    <property type="entry name" value="AMINOPEPTIDASE YPDF"/>
    <property type="match status" value="1"/>
</dbReference>
<keyword evidence="7" id="KW-1185">Reference proteome</keyword>
<feature type="domain" description="Creatinase N-terminal" evidence="5">
    <location>
        <begin position="4"/>
        <end position="124"/>
    </location>
</feature>
<dbReference type="Pfam" id="PF01321">
    <property type="entry name" value="Creatinase_N"/>
    <property type="match status" value="1"/>
</dbReference>
<dbReference type="InterPro" id="IPR036005">
    <property type="entry name" value="Creatinase/aminopeptidase-like"/>
</dbReference>
<dbReference type="FunFam" id="3.90.230.10:FF:000014">
    <property type="entry name" value="Aminopeptidase P family protein"/>
    <property type="match status" value="1"/>
</dbReference>
<reference evidence="7" key="1">
    <citation type="submission" date="2017-08" db="EMBL/GenBank/DDBJ databases">
        <authorList>
            <person name="Varghese N."/>
            <person name="Submissions S."/>
        </authorList>
    </citation>
    <scope>NUCLEOTIDE SEQUENCE [LARGE SCALE GENOMIC DNA]</scope>
    <source>
        <strain evidence="7">DSM 23173</strain>
    </source>
</reference>
<evidence type="ECO:0000313" key="7">
    <source>
        <dbReference type="Proteomes" id="UP000219412"/>
    </source>
</evidence>
<organism evidence="6 7">
    <name type="scientific">Salinicoccus kekensis</name>
    <dbReference type="NCBI Taxonomy" id="714307"/>
    <lineage>
        <taxon>Bacteria</taxon>
        <taxon>Bacillati</taxon>
        <taxon>Bacillota</taxon>
        <taxon>Bacilli</taxon>
        <taxon>Bacillales</taxon>
        <taxon>Staphylococcaceae</taxon>
        <taxon>Salinicoccus</taxon>
    </lineage>
</organism>
<dbReference type="AlphaFoldDB" id="A0A285U9Z8"/>
<evidence type="ECO:0000256" key="3">
    <source>
        <dbReference type="ARBA" id="ARBA00022801"/>
    </source>
</evidence>
<feature type="domain" description="Peptidase M24" evidence="4">
    <location>
        <begin position="133"/>
        <end position="334"/>
    </location>
</feature>
<evidence type="ECO:0000259" key="4">
    <source>
        <dbReference type="Pfam" id="PF00557"/>
    </source>
</evidence>
<dbReference type="Pfam" id="PF00557">
    <property type="entry name" value="Peptidase_M24"/>
    <property type="match status" value="1"/>
</dbReference>
<dbReference type="EMBL" id="OBQF01000001">
    <property type="protein sequence ID" value="SOC38720.1"/>
    <property type="molecule type" value="Genomic_DNA"/>
</dbReference>
<name>A0A285U9Z8_9STAP</name>
<dbReference type="RefSeq" id="WP_097038830.1">
    <property type="nucleotide sequence ID" value="NZ_OBQF01000001.1"/>
</dbReference>
<keyword evidence="6" id="KW-0645">Protease</keyword>
<accession>A0A285U9Z8</accession>
<dbReference type="PANTHER" id="PTHR46112">
    <property type="entry name" value="AMINOPEPTIDASE"/>
    <property type="match status" value="1"/>
</dbReference>
<comment type="similarity">
    <text evidence="2">Belongs to the peptidase M24B family.</text>
</comment>
<dbReference type="Gene3D" id="3.90.230.10">
    <property type="entry name" value="Creatinase/methionine aminopeptidase superfamily"/>
    <property type="match status" value="1"/>
</dbReference>
<keyword evidence="3" id="KW-0378">Hydrolase</keyword>
<evidence type="ECO:0000256" key="1">
    <source>
        <dbReference type="ARBA" id="ARBA00001936"/>
    </source>
</evidence>
<gene>
    <name evidence="6" type="ORF">SAMN05878391_0514</name>
</gene>
<protein>
    <submittedName>
        <fullName evidence="6">Xaa-Pro aminopeptidase</fullName>
    </submittedName>
</protein>
<evidence type="ECO:0000259" key="5">
    <source>
        <dbReference type="Pfam" id="PF01321"/>
    </source>
</evidence>
<dbReference type="Proteomes" id="UP000219412">
    <property type="component" value="Unassembled WGS sequence"/>
</dbReference>